<dbReference type="RefSeq" id="WP_147752735.1">
    <property type="nucleotide sequence ID" value="NZ_BPQG01000012.1"/>
</dbReference>
<name>A0ABQ4QEY1_9HYPH</name>
<protein>
    <submittedName>
        <fullName evidence="3">Uncharacterized protein</fullName>
    </submittedName>
</protein>
<keyword evidence="4" id="KW-1185">Reference proteome</keyword>
<dbReference type="EMBL" id="BPQG01000012">
    <property type="protein sequence ID" value="GJD43390.1"/>
    <property type="molecule type" value="Genomic_DNA"/>
</dbReference>
<feature type="chain" id="PRO_5046105773" evidence="2">
    <location>
        <begin position="27"/>
        <end position="96"/>
    </location>
</feature>
<evidence type="ECO:0000313" key="3">
    <source>
        <dbReference type="EMBL" id="GJD43390.1"/>
    </source>
</evidence>
<accession>A0ABQ4QEY1</accession>
<keyword evidence="2" id="KW-0732">Signal</keyword>
<reference evidence="3 4" key="1">
    <citation type="journal article" date="2021" name="Front. Microbiol.">
        <title>Comprehensive Comparative Genomics and Phenotyping of Methylobacterium Species.</title>
        <authorList>
            <person name="Alessa O."/>
            <person name="Ogura Y."/>
            <person name="Fujitani Y."/>
            <person name="Takami H."/>
            <person name="Hayashi T."/>
            <person name="Sahin N."/>
            <person name="Tani A."/>
        </authorList>
    </citation>
    <scope>NUCLEOTIDE SEQUENCE [LARGE SCALE GENOMIC DNA]</scope>
    <source>
        <strain evidence="3 4">DSM 23679</strain>
    </source>
</reference>
<feature type="region of interest" description="Disordered" evidence="1">
    <location>
        <begin position="51"/>
        <end position="96"/>
    </location>
</feature>
<organism evidence="3 4">
    <name type="scientific">Methylobacterium cerastii</name>
    <dbReference type="NCBI Taxonomy" id="932741"/>
    <lineage>
        <taxon>Bacteria</taxon>
        <taxon>Pseudomonadati</taxon>
        <taxon>Pseudomonadota</taxon>
        <taxon>Alphaproteobacteria</taxon>
        <taxon>Hyphomicrobiales</taxon>
        <taxon>Methylobacteriaceae</taxon>
        <taxon>Methylobacterium</taxon>
    </lineage>
</organism>
<evidence type="ECO:0000256" key="2">
    <source>
        <dbReference type="SAM" id="SignalP"/>
    </source>
</evidence>
<gene>
    <name evidence="3" type="ORF">AFCDBAGC_1242</name>
</gene>
<proteinExistence type="predicted"/>
<evidence type="ECO:0000256" key="1">
    <source>
        <dbReference type="SAM" id="MobiDB-lite"/>
    </source>
</evidence>
<feature type="signal peptide" evidence="2">
    <location>
        <begin position="1"/>
        <end position="26"/>
    </location>
</feature>
<dbReference type="Proteomes" id="UP001055117">
    <property type="component" value="Unassembled WGS sequence"/>
</dbReference>
<sequence>MTRLSLTLATGLLLGGLGLGSISASAAPAMPQAGVVAESTTDAVAYRRHYRHHHSTKAERMMRRRNTMRHGNPNARNPAMRGYQQNLGDTVGGPRY</sequence>
<comment type="caution">
    <text evidence="3">The sequence shown here is derived from an EMBL/GenBank/DDBJ whole genome shotgun (WGS) entry which is preliminary data.</text>
</comment>
<evidence type="ECO:0000313" key="4">
    <source>
        <dbReference type="Proteomes" id="UP001055117"/>
    </source>
</evidence>